<sequence>MSETGLPAWDEDLTARERVREIATTLTEPRSVERVREQAGVSAWQTAKDELEMLTEFGQLQAIEGDDGHTKYAPNYQQRYFEELAALINDHTRSELREEIATIQDRIDDWKTTFGVNDQHELEASLAADQSAEAIRERNRVLRRWERAADNQRLLRQALQLYDDARSVHPTQLGDTTHPGDGSVSVSE</sequence>
<feature type="region of interest" description="Disordered" evidence="1">
    <location>
        <begin position="167"/>
        <end position="188"/>
    </location>
</feature>
<reference evidence="2 3" key="1">
    <citation type="submission" date="2018-06" db="EMBL/GenBank/DDBJ databases">
        <title>Halonotius sp. F13-13 a new haloarchaeeon isolated from a solar saltern from Isla Cristina, Huelva, Spain.</title>
        <authorList>
            <person name="Duran-Viseras A."/>
            <person name="Sanchez-Porro C."/>
            <person name="Ventosa A."/>
        </authorList>
    </citation>
    <scope>NUCLEOTIDE SEQUENCE [LARGE SCALE GENOMIC DNA]</scope>
    <source>
        <strain evidence="2 3">CECT 7525</strain>
    </source>
</reference>
<evidence type="ECO:0000313" key="3">
    <source>
        <dbReference type="Proteomes" id="UP000281564"/>
    </source>
</evidence>
<dbReference type="AlphaFoldDB" id="A0A3A6Q760"/>
<evidence type="ECO:0008006" key="4">
    <source>
        <dbReference type="Google" id="ProtNLM"/>
    </source>
</evidence>
<dbReference type="InterPro" id="IPR055766">
    <property type="entry name" value="DUF7342"/>
</dbReference>
<gene>
    <name evidence="2" type="ORF">DP106_12420</name>
</gene>
<evidence type="ECO:0000256" key="1">
    <source>
        <dbReference type="SAM" id="MobiDB-lite"/>
    </source>
</evidence>
<comment type="caution">
    <text evidence="2">The sequence shown here is derived from an EMBL/GenBank/DDBJ whole genome shotgun (WGS) entry which is preliminary data.</text>
</comment>
<dbReference type="RefSeq" id="WP_120085752.1">
    <property type="nucleotide sequence ID" value="NZ_QMDW01000022.1"/>
</dbReference>
<dbReference type="EMBL" id="QMDW01000022">
    <property type="protein sequence ID" value="RJX48322.1"/>
    <property type="molecule type" value="Genomic_DNA"/>
</dbReference>
<dbReference type="Proteomes" id="UP000281564">
    <property type="component" value="Unassembled WGS sequence"/>
</dbReference>
<keyword evidence="3" id="KW-1185">Reference proteome</keyword>
<name>A0A3A6Q760_9EURY</name>
<protein>
    <recommendedName>
        <fullName evidence="4">ArsR family transcriptional regulator</fullName>
    </recommendedName>
</protein>
<proteinExistence type="predicted"/>
<accession>A0A3A6Q760</accession>
<dbReference type="OrthoDB" id="183382at2157"/>
<evidence type="ECO:0000313" key="2">
    <source>
        <dbReference type="EMBL" id="RJX48322.1"/>
    </source>
</evidence>
<dbReference type="Pfam" id="PF24033">
    <property type="entry name" value="DUF7342"/>
    <property type="match status" value="1"/>
</dbReference>
<organism evidence="2 3">
    <name type="scientific">Halonotius pteroides</name>
    <dbReference type="NCBI Taxonomy" id="268735"/>
    <lineage>
        <taxon>Archaea</taxon>
        <taxon>Methanobacteriati</taxon>
        <taxon>Methanobacteriota</taxon>
        <taxon>Stenosarchaea group</taxon>
        <taxon>Halobacteria</taxon>
        <taxon>Halobacteriales</taxon>
        <taxon>Haloferacaceae</taxon>
        <taxon>Halonotius</taxon>
    </lineage>
</organism>